<dbReference type="GeneID" id="96953972"/>
<dbReference type="InterPro" id="IPR050383">
    <property type="entry name" value="GlyoxalaseI/FosfomycinResist"/>
</dbReference>
<name>A0ABD5ZZD7_9EURY</name>
<dbReference type="AlphaFoldDB" id="A0ABD5ZZD7"/>
<comment type="caution">
    <text evidence="2">The sequence shown here is derived from an EMBL/GenBank/DDBJ whole genome shotgun (WGS) entry which is preliminary data.</text>
</comment>
<keyword evidence="3" id="KW-1185">Reference proteome</keyword>
<dbReference type="PANTHER" id="PTHR21366">
    <property type="entry name" value="GLYOXALASE FAMILY PROTEIN"/>
    <property type="match status" value="1"/>
</dbReference>
<dbReference type="Proteomes" id="UP001596434">
    <property type="component" value="Unassembled WGS sequence"/>
</dbReference>
<protein>
    <submittedName>
        <fullName evidence="2">VOC family protein</fullName>
    </submittedName>
</protein>
<organism evidence="2 3">
    <name type="scientific">Haloplanus litoreus</name>
    <dbReference type="NCBI Taxonomy" id="767515"/>
    <lineage>
        <taxon>Archaea</taxon>
        <taxon>Methanobacteriati</taxon>
        <taxon>Methanobacteriota</taxon>
        <taxon>Stenosarchaea group</taxon>
        <taxon>Halobacteria</taxon>
        <taxon>Halobacteriales</taxon>
        <taxon>Haloferacaceae</taxon>
        <taxon>Haloplanus</taxon>
    </lineage>
</organism>
<dbReference type="InterPro" id="IPR029068">
    <property type="entry name" value="Glyas_Bleomycin-R_OHBP_Dase"/>
</dbReference>
<proteinExistence type="predicted"/>
<gene>
    <name evidence="2" type="ORF">ACFQKE_09940</name>
</gene>
<dbReference type="InterPro" id="IPR037523">
    <property type="entry name" value="VOC_core"/>
</dbReference>
<dbReference type="RefSeq" id="WP_379703830.1">
    <property type="nucleotide sequence ID" value="NZ_JBHTAT010000001.1"/>
</dbReference>
<dbReference type="SUPFAM" id="SSF54593">
    <property type="entry name" value="Glyoxalase/Bleomycin resistance protein/Dihydroxybiphenyl dioxygenase"/>
    <property type="match status" value="1"/>
</dbReference>
<evidence type="ECO:0000259" key="1">
    <source>
        <dbReference type="PROSITE" id="PS51819"/>
    </source>
</evidence>
<dbReference type="PROSITE" id="PS51819">
    <property type="entry name" value="VOC"/>
    <property type="match status" value="1"/>
</dbReference>
<dbReference type="Gene3D" id="3.10.180.10">
    <property type="entry name" value="2,3-Dihydroxybiphenyl 1,2-Dioxygenase, domain 1"/>
    <property type="match status" value="2"/>
</dbReference>
<accession>A0ABD5ZZD7</accession>
<evidence type="ECO:0000313" key="3">
    <source>
        <dbReference type="Proteomes" id="UP001596434"/>
    </source>
</evidence>
<reference evidence="2 3" key="1">
    <citation type="journal article" date="2019" name="Int. J. Syst. Evol. Microbiol.">
        <title>The Global Catalogue of Microorganisms (GCM) 10K type strain sequencing project: providing services to taxonomists for standard genome sequencing and annotation.</title>
        <authorList>
            <consortium name="The Broad Institute Genomics Platform"/>
            <consortium name="The Broad Institute Genome Sequencing Center for Infectious Disease"/>
            <person name="Wu L."/>
            <person name="Ma J."/>
        </authorList>
    </citation>
    <scope>NUCLEOTIDE SEQUENCE [LARGE SCALE GENOMIC DNA]</scope>
    <source>
        <strain evidence="2 3">GX21</strain>
    </source>
</reference>
<dbReference type="InterPro" id="IPR004360">
    <property type="entry name" value="Glyas_Fos-R_dOase_dom"/>
</dbReference>
<dbReference type="EMBL" id="JBHTAT010000001">
    <property type="protein sequence ID" value="MFC7255606.1"/>
    <property type="molecule type" value="Genomic_DNA"/>
</dbReference>
<feature type="domain" description="VOC" evidence="1">
    <location>
        <begin position="4"/>
        <end position="111"/>
    </location>
</feature>
<evidence type="ECO:0000313" key="2">
    <source>
        <dbReference type="EMBL" id="MFC7255606.1"/>
    </source>
</evidence>
<sequence length="233" mass="24990">MLSGLAHLTLEVKDLDAARAFYADRFGLTATEASAREVVLPVGETALRLRRPDGVPRGGLHTHFAFTAPPDTGGAWRARLVDLDPETATFGDVESLYVYDPDGNCVEIGGLEPGGGRDPAADPGPPTGIFEVVLEVAALDPAVERFEALGFEPVDRGSSRRRVRLRGPIDLELWEPQRGIADARGGVHVDLGFETADPAAAAEAMAAWTTDRAAVADGVRIRDVDGHWLTFRR</sequence>
<dbReference type="Pfam" id="PF00903">
    <property type="entry name" value="Glyoxalase"/>
    <property type="match status" value="1"/>
</dbReference>